<keyword evidence="1" id="KW-0812">Transmembrane</keyword>
<proteinExistence type="predicted"/>
<keyword evidence="1" id="KW-1133">Transmembrane helix</keyword>
<sequence length="165" mass="18252">MSRGCRGGVVGWIAVLSILTLLTLGSCHYAAYQKQMQTEEIPESGWSAGRNISFDSFVEHPRTPHTLYLYIRYNSRYAYTTLPLTIRLRSALGWSATTTLALPLTEEPGVWSGEGYALRQQLYKVNTLLTPPHPGLYTIELSQATGQDTLTGIETVGVAWVATEL</sequence>
<keyword evidence="1" id="KW-0472">Membrane</keyword>
<comment type="caution">
    <text evidence="2">The sequence shown here is derived from an EMBL/GenBank/DDBJ whole genome shotgun (WGS) entry which is preliminary data.</text>
</comment>
<organism evidence="2 3">
    <name type="scientific">Porphyromonas uenonis 60-3</name>
    <dbReference type="NCBI Taxonomy" id="596327"/>
    <lineage>
        <taxon>Bacteria</taxon>
        <taxon>Pseudomonadati</taxon>
        <taxon>Bacteroidota</taxon>
        <taxon>Bacteroidia</taxon>
        <taxon>Bacteroidales</taxon>
        <taxon>Porphyromonadaceae</taxon>
        <taxon>Porphyromonas</taxon>
    </lineage>
</organism>
<evidence type="ECO:0000313" key="3">
    <source>
        <dbReference type="Proteomes" id="UP000003303"/>
    </source>
</evidence>
<feature type="transmembrane region" description="Helical" evidence="1">
    <location>
        <begin position="12"/>
        <end position="32"/>
    </location>
</feature>
<dbReference type="OrthoDB" id="1013991at2"/>
<protein>
    <submittedName>
        <fullName evidence="2">Gliding motility-associated lipoprotein GldH</fullName>
    </submittedName>
</protein>
<dbReference type="PROSITE" id="PS51257">
    <property type="entry name" value="PROKAR_LIPOPROTEIN"/>
    <property type="match status" value="1"/>
</dbReference>
<dbReference type="RefSeq" id="WP_007366045.1">
    <property type="nucleotide sequence ID" value="NZ_ACLR01000214.1"/>
</dbReference>
<dbReference type="Pfam" id="PF14109">
    <property type="entry name" value="GldH_lipo"/>
    <property type="match status" value="1"/>
</dbReference>
<reference evidence="2 3" key="1">
    <citation type="submission" date="2009-04" db="EMBL/GenBank/DDBJ databases">
        <authorList>
            <person name="Sebastian Y."/>
            <person name="Madupu R."/>
            <person name="Durkin A.S."/>
            <person name="Torralba M."/>
            <person name="Methe B."/>
            <person name="Sutton G.G."/>
            <person name="Strausberg R.L."/>
            <person name="Nelson K.E."/>
        </authorList>
    </citation>
    <scope>NUCLEOTIDE SEQUENCE [LARGE SCALE GENOMIC DNA]</scope>
    <source>
        <strain evidence="2 3">60-3</strain>
    </source>
</reference>
<dbReference type="STRING" id="596327.PORUE0001_1361"/>
<dbReference type="InterPro" id="IPR020018">
    <property type="entry name" value="Motility-assoc_lipoprot_GldH"/>
</dbReference>
<keyword evidence="2" id="KW-0449">Lipoprotein</keyword>
<dbReference type="AlphaFoldDB" id="C2MDS9"/>
<accession>C2MDS9</accession>
<evidence type="ECO:0000256" key="1">
    <source>
        <dbReference type="SAM" id="Phobius"/>
    </source>
</evidence>
<name>C2MDS9_9PORP</name>
<dbReference type="Proteomes" id="UP000003303">
    <property type="component" value="Unassembled WGS sequence"/>
</dbReference>
<dbReference type="NCBIfam" id="TIGR03511">
    <property type="entry name" value="GldH_lipo"/>
    <property type="match status" value="1"/>
</dbReference>
<gene>
    <name evidence="2" type="primary">gldH</name>
    <name evidence="2" type="ORF">PORUE0001_1361</name>
</gene>
<dbReference type="EMBL" id="ACLR01000214">
    <property type="protein sequence ID" value="EEK16128.1"/>
    <property type="molecule type" value="Genomic_DNA"/>
</dbReference>
<keyword evidence="3" id="KW-1185">Reference proteome</keyword>
<evidence type="ECO:0000313" key="2">
    <source>
        <dbReference type="EMBL" id="EEK16128.1"/>
    </source>
</evidence>